<dbReference type="SUPFAM" id="SSF51338">
    <property type="entry name" value="Composite domain of metallo-dependent hydrolases"/>
    <property type="match status" value="1"/>
</dbReference>
<evidence type="ECO:0000313" key="5">
    <source>
        <dbReference type="EMBL" id="TFU06032.1"/>
    </source>
</evidence>
<dbReference type="GO" id="GO:0016812">
    <property type="term" value="F:hydrolase activity, acting on carbon-nitrogen (but not peptide) bonds, in cyclic amides"/>
    <property type="evidence" value="ECO:0007669"/>
    <property type="project" value="TreeGrafter"/>
</dbReference>
<dbReference type="PANTHER" id="PTHR11647">
    <property type="entry name" value="HYDRANTOINASE/DIHYDROPYRIMIDINASE FAMILY MEMBER"/>
    <property type="match status" value="1"/>
</dbReference>
<dbReference type="InterPro" id="IPR050378">
    <property type="entry name" value="Metallo-dep_Hydrolases_sf"/>
</dbReference>
<dbReference type="Gene3D" id="3.20.20.140">
    <property type="entry name" value="Metal-dependent hydrolases"/>
    <property type="match status" value="1"/>
</dbReference>
<keyword evidence="3" id="KW-0732">Signal</keyword>
<dbReference type="Pfam" id="PF01979">
    <property type="entry name" value="Amidohydro_1"/>
    <property type="match status" value="1"/>
</dbReference>
<dbReference type="InterPro" id="IPR011059">
    <property type="entry name" value="Metal-dep_hydrolase_composite"/>
</dbReference>
<dbReference type="SUPFAM" id="SSF51556">
    <property type="entry name" value="Metallo-dependent hydrolases"/>
    <property type="match status" value="1"/>
</dbReference>
<sequence length="469" mass="50354">MMRKVILASLLLTAACTTTNAPPPPPASVAAAPAPKPFPSTYKAYPGVTTVIRGATIYDGAGHRIDNGQIRLENGKVAEIGTTVSVPAGATVIEANGRYVTPGIIDIHSHLGVYPSPGVDANSDGNEATAPARPEVWSEHSIWPQDPGFTRALAGGVTSLHILPGSANLFGGRGVTVKNVLGRTAQDMKFPDAPMSLKMACGENPKRVYGSRNQMPSTRMGNIAVDRQTWADATAYKRRWDDYNKRVAAGTAKPSDMPRRELGNETLMGVLNGEILVQNHCYRADEMANTIAMSNEFGYKVTTFHHAVEAYKIADLLKANGICSAMWADWWGFKMESYDGIRENVALVQNAGACAIVHSDDANGIQRLNQEAAKAAAAGKRAGINIPPEVIWEWVSLNPAKGLGIADKTGSLEVGKMADVVLWNGDPLSVYSRPEKVWIDGAVMFDTSDPKRRPMTDFELGQPGMGDVK</sequence>
<comment type="cofactor">
    <cofactor evidence="1">
        <name>Zn(2+)</name>
        <dbReference type="ChEBI" id="CHEBI:29105"/>
    </cofactor>
</comment>
<dbReference type="PROSITE" id="PS51257">
    <property type="entry name" value="PROKAR_LIPOPROTEIN"/>
    <property type="match status" value="1"/>
</dbReference>
<feature type="domain" description="Amidohydrolase-related" evidence="4">
    <location>
        <begin position="304"/>
        <end position="438"/>
    </location>
</feature>
<evidence type="ECO:0000256" key="3">
    <source>
        <dbReference type="SAM" id="SignalP"/>
    </source>
</evidence>
<evidence type="ECO:0000256" key="1">
    <source>
        <dbReference type="ARBA" id="ARBA00001947"/>
    </source>
</evidence>
<gene>
    <name evidence="5" type="ORF">EUV02_03160</name>
</gene>
<accession>A0A4Y9ERF1</accession>
<dbReference type="AlphaFoldDB" id="A0A4Y9ERF1"/>
<dbReference type="InterPro" id="IPR032466">
    <property type="entry name" value="Metal_Hydrolase"/>
</dbReference>
<proteinExistence type="predicted"/>
<dbReference type="CDD" id="cd01309">
    <property type="entry name" value="Met_dep_hydrolase_C"/>
    <property type="match status" value="1"/>
</dbReference>
<keyword evidence="6" id="KW-1185">Reference proteome</keyword>
<dbReference type="GO" id="GO:0005829">
    <property type="term" value="C:cytosol"/>
    <property type="evidence" value="ECO:0007669"/>
    <property type="project" value="TreeGrafter"/>
</dbReference>
<dbReference type="OrthoDB" id="9802793at2"/>
<comment type="caution">
    <text evidence="5">The sequence shown here is derived from an EMBL/GenBank/DDBJ whole genome shotgun (WGS) entry which is preliminary data.</text>
</comment>
<dbReference type="PANTHER" id="PTHR11647:SF1">
    <property type="entry name" value="COLLAPSIN RESPONSE MEDIATOR PROTEIN"/>
    <property type="match status" value="1"/>
</dbReference>
<evidence type="ECO:0000313" key="6">
    <source>
        <dbReference type="Proteomes" id="UP000297737"/>
    </source>
</evidence>
<feature type="region of interest" description="Disordered" evidence="2">
    <location>
        <begin position="450"/>
        <end position="469"/>
    </location>
</feature>
<dbReference type="Proteomes" id="UP000297737">
    <property type="component" value="Unassembled WGS sequence"/>
</dbReference>
<dbReference type="InterPro" id="IPR006680">
    <property type="entry name" value="Amidohydro-rel"/>
</dbReference>
<evidence type="ECO:0000259" key="4">
    <source>
        <dbReference type="Pfam" id="PF01979"/>
    </source>
</evidence>
<evidence type="ECO:0000256" key="2">
    <source>
        <dbReference type="SAM" id="MobiDB-lite"/>
    </source>
</evidence>
<keyword evidence="5" id="KW-0378">Hydrolase</keyword>
<protein>
    <submittedName>
        <fullName evidence="5">Amidohydrolase</fullName>
    </submittedName>
</protein>
<feature type="signal peptide" evidence="3">
    <location>
        <begin position="1"/>
        <end position="21"/>
    </location>
</feature>
<name>A0A4Y9ERF1_9SPHN</name>
<dbReference type="EMBL" id="SIHO01000001">
    <property type="protein sequence ID" value="TFU06032.1"/>
    <property type="molecule type" value="Genomic_DNA"/>
</dbReference>
<reference evidence="5 6" key="1">
    <citation type="submission" date="2019-02" db="EMBL/GenBank/DDBJ databases">
        <title>Polymorphobacter sp. isolated from the lake at the Tibet of China.</title>
        <authorList>
            <person name="Li A."/>
        </authorList>
    </citation>
    <scope>NUCLEOTIDE SEQUENCE [LARGE SCALE GENOMIC DNA]</scope>
    <source>
        <strain evidence="5 6">DJ1R-1</strain>
    </source>
</reference>
<feature type="chain" id="PRO_5021383068" evidence="3">
    <location>
        <begin position="22"/>
        <end position="469"/>
    </location>
</feature>
<dbReference type="Gene3D" id="2.30.40.10">
    <property type="entry name" value="Urease, subunit C, domain 1"/>
    <property type="match status" value="1"/>
</dbReference>
<organism evidence="5 6">
    <name type="scientific">Glacieibacterium arshaanense</name>
    <dbReference type="NCBI Taxonomy" id="2511025"/>
    <lineage>
        <taxon>Bacteria</taxon>
        <taxon>Pseudomonadati</taxon>
        <taxon>Pseudomonadota</taxon>
        <taxon>Alphaproteobacteria</taxon>
        <taxon>Sphingomonadales</taxon>
        <taxon>Sphingosinicellaceae</taxon>
        <taxon>Glacieibacterium</taxon>
    </lineage>
</organism>